<keyword evidence="3" id="KW-0813">Transport</keyword>
<organism evidence="11 12">
    <name type="scientific">Cellulomonas edaphi</name>
    <dbReference type="NCBI Taxonomy" id="3053468"/>
    <lineage>
        <taxon>Bacteria</taxon>
        <taxon>Bacillati</taxon>
        <taxon>Actinomycetota</taxon>
        <taxon>Actinomycetes</taxon>
        <taxon>Micrococcales</taxon>
        <taxon>Cellulomonadaceae</taxon>
        <taxon>Cellulomonas</taxon>
    </lineage>
</organism>
<protein>
    <submittedName>
        <fullName evidence="11">Cation:proton antiporter</fullName>
    </submittedName>
</protein>
<evidence type="ECO:0000256" key="2">
    <source>
        <dbReference type="ARBA" id="ARBA00005551"/>
    </source>
</evidence>
<dbReference type="EMBL" id="JAUCGR010000003">
    <property type="protein sequence ID" value="MDM7832361.1"/>
    <property type="molecule type" value="Genomic_DNA"/>
</dbReference>
<gene>
    <name evidence="11" type="ORF">QRT05_13555</name>
</gene>
<feature type="transmembrane region" description="Helical" evidence="9">
    <location>
        <begin position="6"/>
        <end position="25"/>
    </location>
</feature>
<accession>A0ABT7S9S9</accession>
<dbReference type="PANTHER" id="PTHR43562">
    <property type="entry name" value="NAPA-TYPE SODIUM/HYDROGEN ANTIPORTER"/>
    <property type="match status" value="1"/>
</dbReference>
<feature type="transmembrane region" description="Helical" evidence="9">
    <location>
        <begin position="55"/>
        <end position="74"/>
    </location>
</feature>
<feature type="transmembrane region" description="Helical" evidence="9">
    <location>
        <begin position="295"/>
        <end position="314"/>
    </location>
</feature>
<keyword evidence="12" id="KW-1185">Reference proteome</keyword>
<sequence>MEFETLFPVVLVSAIALLVVAVMPARFRLPQVVVLLAGGILIGPEGLALSSAESVSLLSDLGMGFLFLLAGYELDPGIARQPAGRLGMRAWLTSLLLGGAALWLLNIEHDVPAAVAIAIALSTTALGVLVPILRDEGLTNRPLGRYVLAGGAIGELGPIVAMALFLGANGTVVALISLMAFVAGIVALALAPRRLSMNRTRHLLGSMSDGNTQGPIRFTLVLLVALLANATFMGFDAVLGAFLAGMVLRAWAPVDREAFDAKLDTVGWGVFIPVFFVSSGMGLEIDAVLRSPWLPFAFMAVLLVVRGGPALFWYRRALGRRDRLRLGLYTATTLPLLVALTQLAVDDGSLRQGTAACLVFAGALTVLVFPLLARAIGVPAGTRGPTTTRSAV</sequence>
<feature type="transmembrane region" description="Helical" evidence="9">
    <location>
        <begin position="351"/>
        <end position="373"/>
    </location>
</feature>
<dbReference type="PANTHER" id="PTHR43562:SF1">
    <property type="entry name" value="NA(+)_H(+) ANTIPORTER YJBQ-RELATED"/>
    <property type="match status" value="1"/>
</dbReference>
<dbReference type="InterPro" id="IPR006153">
    <property type="entry name" value="Cation/H_exchanger_TM"/>
</dbReference>
<dbReference type="Gene3D" id="1.20.1530.20">
    <property type="match status" value="1"/>
</dbReference>
<comment type="caution">
    <text evidence="11">The sequence shown here is derived from an EMBL/GenBank/DDBJ whole genome shotgun (WGS) entry which is preliminary data.</text>
</comment>
<reference evidence="11 12" key="1">
    <citation type="submission" date="2023-06" db="EMBL/GenBank/DDBJ databases">
        <title>Cellulomonas sp. MW9 Whole genome sequence.</title>
        <authorList>
            <person name="Park S."/>
        </authorList>
    </citation>
    <scope>NUCLEOTIDE SEQUENCE [LARGE SCALE GENOMIC DNA]</scope>
    <source>
        <strain evidence="11 12">MW9</strain>
    </source>
</reference>
<evidence type="ECO:0000256" key="6">
    <source>
        <dbReference type="ARBA" id="ARBA00022989"/>
    </source>
</evidence>
<keyword evidence="7" id="KW-0406">Ion transport</keyword>
<keyword evidence="6 9" id="KW-1133">Transmembrane helix</keyword>
<feature type="transmembrane region" description="Helical" evidence="9">
    <location>
        <begin position="111"/>
        <end position="133"/>
    </location>
</feature>
<keyword evidence="4" id="KW-0050">Antiport</keyword>
<proteinExistence type="inferred from homology"/>
<feature type="transmembrane region" description="Helical" evidence="9">
    <location>
        <begin position="86"/>
        <end position="105"/>
    </location>
</feature>
<feature type="transmembrane region" description="Helical" evidence="9">
    <location>
        <begin position="172"/>
        <end position="193"/>
    </location>
</feature>
<evidence type="ECO:0000256" key="3">
    <source>
        <dbReference type="ARBA" id="ARBA00022448"/>
    </source>
</evidence>
<comment type="similarity">
    <text evidence="2">Belongs to the monovalent cation:proton antiporter 2 (CPA2) transporter (TC 2.A.37) family.</text>
</comment>
<dbReference type="RefSeq" id="WP_289447821.1">
    <property type="nucleotide sequence ID" value="NZ_JAUCGR010000003.1"/>
</dbReference>
<dbReference type="Pfam" id="PF00999">
    <property type="entry name" value="Na_H_Exchanger"/>
    <property type="match status" value="1"/>
</dbReference>
<comment type="subcellular location">
    <subcellularLocation>
        <location evidence="1">Membrane</location>
        <topology evidence="1">Multi-pass membrane protein</topology>
    </subcellularLocation>
</comment>
<evidence type="ECO:0000256" key="4">
    <source>
        <dbReference type="ARBA" id="ARBA00022449"/>
    </source>
</evidence>
<keyword evidence="5 9" id="KW-0812">Transmembrane</keyword>
<evidence type="ECO:0000256" key="7">
    <source>
        <dbReference type="ARBA" id="ARBA00023065"/>
    </source>
</evidence>
<evidence type="ECO:0000256" key="5">
    <source>
        <dbReference type="ARBA" id="ARBA00022692"/>
    </source>
</evidence>
<evidence type="ECO:0000256" key="8">
    <source>
        <dbReference type="ARBA" id="ARBA00023136"/>
    </source>
</evidence>
<keyword evidence="8 9" id="KW-0472">Membrane</keyword>
<evidence type="ECO:0000313" key="11">
    <source>
        <dbReference type="EMBL" id="MDM7832361.1"/>
    </source>
</evidence>
<feature type="domain" description="Cation/H+ exchanger transmembrane" evidence="10">
    <location>
        <begin position="15"/>
        <end position="372"/>
    </location>
</feature>
<dbReference type="Proteomes" id="UP001321453">
    <property type="component" value="Unassembled WGS sequence"/>
</dbReference>
<name>A0ABT7S9S9_9CELL</name>
<feature type="transmembrane region" description="Helical" evidence="9">
    <location>
        <begin position="214"/>
        <end position="232"/>
    </location>
</feature>
<evidence type="ECO:0000259" key="10">
    <source>
        <dbReference type="Pfam" id="PF00999"/>
    </source>
</evidence>
<evidence type="ECO:0000256" key="1">
    <source>
        <dbReference type="ARBA" id="ARBA00004141"/>
    </source>
</evidence>
<dbReference type="InterPro" id="IPR038770">
    <property type="entry name" value="Na+/solute_symporter_sf"/>
</dbReference>
<feature type="transmembrane region" description="Helical" evidence="9">
    <location>
        <begin position="326"/>
        <end position="345"/>
    </location>
</feature>
<evidence type="ECO:0000256" key="9">
    <source>
        <dbReference type="SAM" id="Phobius"/>
    </source>
</evidence>
<evidence type="ECO:0000313" key="12">
    <source>
        <dbReference type="Proteomes" id="UP001321453"/>
    </source>
</evidence>
<feature type="transmembrane region" description="Helical" evidence="9">
    <location>
        <begin position="145"/>
        <end position="166"/>
    </location>
</feature>